<evidence type="ECO:0000256" key="6">
    <source>
        <dbReference type="SAM" id="Phobius"/>
    </source>
</evidence>
<evidence type="ECO:0000256" key="5">
    <source>
        <dbReference type="ARBA" id="ARBA00023136"/>
    </source>
</evidence>
<feature type="domain" description="Transmembrane protein 135 N-terminal" evidence="7">
    <location>
        <begin position="18"/>
        <end position="142"/>
    </location>
</feature>
<dbReference type="STRING" id="6290.A0A0N4VT13"/>
<reference evidence="8 9" key="2">
    <citation type="submission" date="2018-11" db="EMBL/GenBank/DDBJ databases">
        <authorList>
            <consortium name="Pathogen Informatics"/>
        </authorList>
    </citation>
    <scope>NUCLEOTIDE SEQUENCE [LARGE SCALE GENOMIC DNA]</scope>
    <source>
        <strain evidence="8 9">MHpl1</strain>
    </source>
</reference>
<keyword evidence="5 6" id="KW-0472">Membrane</keyword>
<evidence type="ECO:0000313" key="10">
    <source>
        <dbReference type="WBParaSite" id="HPLM_0000043001-mRNA-1"/>
    </source>
</evidence>
<dbReference type="EMBL" id="UZAF01000295">
    <property type="protein sequence ID" value="VDO05385.1"/>
    <property type="molecule type" value="Genomic_DNA"/>
</dbReference>
<protein>
    <submittedName>
        <fullName evidence="10">TMEM135_C_rich domain-containing protein</fullName>
    </submittedName>
</protein>
<dbReference type="GO" id="GO:0012505">
    <property type="term" value="C:endomembrane system"/>
    <property type="evidence" value="ECO:0007669"/>
    <property type="project" value="UniProtKB-SubCell"/>
</dbReference>
<evidence type="ECO:0000313" key="8">
    <source>
        <dbReference type="EMBL" id="VDO05385.1"/>
    </source>
</evidence>
<dbReference type="OrthoDB" id="291792at2759"/>
<proteinExistence type="inferred from homology"/>
<keyword evidence="3 6" id="KW-0812">Transmembrane</keyword>
<evidence type="ECO:0000259" key="7">
    <source>
        <dbReference type="Pfam" id="PF15982"/>
    </source>
</evidence>
<dbReference type="OMA" id="YCIDVIL"/>
<evidence type="ECO:0000256" key="3">
    <source>
        <dbReference type="ARBA" id="ARBA00022692"/>
    </source>
</evidence>
<comment type="subcellular location">
    <subcellularLocation>
        <location evidence="1">Endomembrane system</location>
        <topology evidence="1">Multi-pass membrane protein</topology>
    </subcellularLocation>
</comment>
<name>A0A0N4VT13_HAEPC</name>
<reference evidence="10" key="1">
    <citation type="submission" date="2017-02" db="UniProtKB">
        <authorList>
            <consortium name="WormBaseParasite"/>
        </authorList>
    </citation>
    <scope>IDENTIFICATION</scope>
</reference>
<dbReference type="PANTHER" id="PTHR12459:SF15">
    <property type="entry name" value="TRANSMEMBRANE PROTEIN 135"/>
    <property type="match status" value="1"/>
</dbReference>
<dbReference type="PANTHER" id="PTHR12459">
    <property type="entry name" value="TRANSMEMBRANE PROTEIN 135-RELATED"/>
    <property type="match status" value="1"/>
</dbReference>
<organism evidence="10">
    <name type="scientific">Haemonchus placei</name>
    <name type="common">Barber's pole worm</name>
    <dbReference type="NCBI Taxonomy" id="6290"/>
    <lineage>
        <taxon>Eukaryota</taxon>
        <taxon>Metazoa</taxon>
        <taxon>Ecdysozoa</taxon>
        <taxon>Nematoda</taxon>
        <taxon>Chromadorea</taxon>
        <taxon>Rhabditida</taxon>
        <taxon>Rhabditina</taxon>
        <taxon>Rhabditomorpha</taxon>
        <taxon>Strongyloidea</taxon>
        <taxon>Trichostrongylidae</taxon>
        <taxon>Haemonchus</taxon>
    </lineage>
</organism>
<evidence type="ECO:0000313" key="9">
    <source>
        <dbReference type="Proteomes" id="UP000268014"/>
    </source>
</evidence>
<evidence type="ECO:0000256" key="1">
    <source>
        <dbReference type="ARBA" id="ARBA00004127"/>
    </source>
</evidence>
<keyword evidence="9" id="KW-1185">Reference proteome</keyword>
<evidence type="ECO:0000256" key="4">
    <source>
        <dbReference type="ARBA" id="ARBA00022989"/>
    </source>
</evidence>
<evidence type="ECO:0000256" key="2">
    <source>
        <dbReference type="ARBA" id="ARBA00008924"/>
    </source>
</evidence>
<feature type="transmembrane region" description="Helical" evidence="6">
    <location>
        <begin position="95"/>
        <end position="119"/>
    </location>
</feature>
<gene>
    <name evidence="8" type="ORF">HPLM_LOCUS431</name>
</gene>
<dbReference type="InterPro" id="IPR026749">
    <property type="entry name" value="Tmem135"/>
</dbReference>
<dbReference type="Pfam" id="PF15982">
    <property type="entry name" value="TMEM135_C_rich"/>
    <property type="match status" value="1"/>
</dbReference>
<keyword evidence="4 6" id="KW-1133">Transmembrane helix</keyword>
<comment type="similarity">
    <text evidence="2">Belongs to the TMEM135 family.</text>
</comment>
<sequence length="233" mass="27143">MPVFSKLAYFLGLPTVNTNCYETMHTWQPHCNQAILDCFPNGVWFCLKTYAPFYLVTKRGDFRKVDWKRYCIDVILLALRYTLNFELDVLFFRHVLGFFTPISMGLISSMLGSFFSLLIEKRSRWPALALYLTNLASETLFRQLHNHGYIPKVNKGEVIPFIIGMGLFFSLYTAGRLNDIGDCNGNVFITFRSGSLKKTLYDDSFAIDFLTNWGQNVEPEQQRYFHKHFTEFP</sequence>
<dbReference type="WBParaSite" id="HPLM_0000043001-mRNA-1">
    <property type="protein sequence ID" value="HPLM_0000043001-mRNA-1"/>
    <property type="gene ID" value="HPLM_0000043001"/>
</dbReference>
<dbReference type="AlphaFoldDB" id="A0A0N4VT13"/>
<dbReference type="Proteomes" id="UP000268014">
    <property type="component" value="Unassembled WGS sequence"/>
</dbReference>
<dbReference type="InterPro" id="IPR031926">
    <property type="entry name" value="TMEM135_N"/>
</dbReference>
<accession>A0A0N4VT13</accession>